<dbReference type="Gene3D" id="3.40.50.12710">
    <property type="match status" value="1"/>
</dbReference>
<dbReference type="InterPro" id="IPR003788">
    <property type="entry name" value="NDUFAF7"/>
</dbReference>
<feature type="compositionally biased region" description="Acidic residues" evidence="9">
    <location>
        <begin position="1067"/>
        <end position="1076"/>
    </location>
</feature>
<evidence type="ECO:0000256" key="1">
    <source>
        <dbReference type="ARBA" id="ARBA00004173"/>
    </source>
</evidence>
<feature type="compositionally biased region" description="Polar residues" evidence="9">
    <location>
        <begin position="344"/>
        <end position="367"/>
    </location>
</feature>
<feature type="compositionally biased region" description="Basic and acidic residues" evidence="9">
    <location>
        <begin position="279"/>
        <end position="300"/>
    </location>
</feature>
<keyword evidence="8" id="KW-0175">Coiled coil</keyword>
<organism evidence="10 11">
    <name type="scientific">Stylonychia lemnae</name>
    <name type="common">Ciliate</name>
    <dbReference type="NCBI Taxonomy" id="5949"/>
    <lineage>
        <taxon>Eukaryota</taxon>
        <taxon>Sar</taxon>
        <taxon>Alveolata</taxon>
        <taxon>Ciliophora</taxon>
        <taxon>Intramacronucleata</taxon>
        <taxon>Spirotrichea</taxon>
        <taxon>Stichotrichia</taxon>
        <taxon>Sporadotrichida</taxon>
        <taxon>Oxytrichidae</taxon>
        <taxon>Stylonychinae</taxon>
        <taxon>Stylonychia</taxon>
    </lineage>
</organism>
<name>A0A078AWF5_STYLE</name>
<dbReference type="EMBL" id="CCKQ01014691">
    <property type="protein sequence ID" value="CDW86484.1"/>
    <property type="molecule type" value="Genomic_DNA"/>
</dbReference>
<dbReference type="SUPFAM" id="SSF53335">
    <property type="entry name" value="S-adenosyl-L-methionine-dependent methyltransferases"/>
    <property type="match status" value="1"/>
</dbReference>
<reference evidence="10 11" key="1">
    <citation type="submission" date="2014-06" db="EMBL/GenBank/DDBJ databases">
        <authorList>
            <person name="Swart Estienne"/>
        </authorList>
    </citation>
    <scope>NUCLEOTIDE SEQUENCE [LARGE SCALE GENOMIC DNA]</scope>
    <source>
        <strain evidence="10 11">130c</strain>
    </source>
</reference>
<feature type="region of interest" description="Disordered" evidence="9">
    <location>
        <begin position="85"/>
        <end position="106"/>
    </location>
</feature>
<feature type="compositionally biased region" description="Basic and acidic residues" evidence="9">
    <location>
        <begin position="1479"/>
        <end position="1503"/>
    </location>
</feature>
<dbReference type="GO" id="GO:0005739">
    <property type="term" value="C:mitochondrion"/>
    <property type="evidence" value="ECO:0007669"/>
    <property type="project" value="UniProtKB-SubCell"/>
</dbReference>
<proteinExistence type="inferred from homology"/>
<evidence type="ECO:0000256" key="8">
    <source>
        <dbReference type="SAM" id="Coils"/>
    </source>
</evidence>
<sequence>MNKSTGGLDLGLSLTGLRIGPRDPTTKAPKVGVRNEIVRPDHTLGSLQPRILKVFKSKQVYFKLQDRTGFSGGFKIPEDFRKSKQKKKGLGLDHDQEEDLEGTQQSQITKDEIFQQLALGNSESGIGIGRHGTNSKAALAKDLVEGIEKDLEKLRRQQENLQLRKTLALNGGISIVEETQEEKNKEIQARMKFQLEDVGAHVIDASPKKILAMRHQASQLASTKNLDLDELERMRMENDRRLKELEQMYMSKKENSQVGRIMRERMGFGSSIQSKSPSRKHDEDFDRLETDHFDDREGKLSRSQKRKKSVRIADGGEREEKENDFSHNNRSKGNKVDILAGIPKSSQRGKTGGLHNSGTKPNKSLGGQSRSQSAKRKKSESPVFYDSPRRKLYEAKFEKFLANKDQKHKQEKKLEKLEKEDFDRYTKGPDSPAKSSMRFIKKTGMHSYDANTLIPKDYDEEMLLQRQMEEERKQQSLRKDKFRSLGVSNEDKMTFFLLKWIFNAIKRDSSIEDPKLKGRSYVTKVDLTKQLGKNEELMKALGYQDQDEVAQAIKVSGSAKDGCLVWDEFLDFFFLRQASLQQRIEGNDNWWRKIGNPEANNHETLESEDPAEIQKSLQQKQQSAGVPRYGGSNDIGAVANFKFEDPDKKPVKMTESLKILQETRMNKTAHEVEDEFKQLQIKKEQEKMLQMGHKSISKKQQSKKAPLYEYDADMNEDEQLEELGIKREKSQCLLLQSQTFIMQEIFEAMDKYKDKILRRAEYLMALRTDERVVEFIDVDAVKVPYSNKILTLDEVFSEIEKDEVYELAQIGKNSNQINHKEFITWREFMGYFNDYKEIEERNRRQKEIQRTRQAMQKERQINNVTDGSDQGLEIQSLLEKEKLRRLQELPKLRPADQIDITEKQLQLLKDIYDQLPRAQVAGGKDMINTIDFFIATRKNPQLRAIASAIARDPEGYSRIPRETFQQVFDRMENEIQSKQIDWSTIVEYFTKRGRPLTKEEINKLIDDDKRSRQEEEDRKRAEEEAERRRLARLMEDLEDKEDFEEFEIRQKSEEAAKKLQEQKFERDLEEYDDDEDQDHRGRRGHRFLDNSRDEGEDDEYDDEIERDENDYDDDGQYPNGYSSDPEFRTAKREYKFGGGNAGNHSEKRKRAQSAKGDRQKFDENNVRSAKLTTQDYINHDRSLSRKKKGKYGVTVPKPFEFDVRDKTKKKSIREKKVEEMIAEKKIKEENIIKHQFRSNPIPPEVLIPRYKTIMEQNEHRRMEVKKNSLQILKEREAPFSFYERDKNMKKPDQEEYLPYDLKKPDFKANPIPRACSVLIFDQMMKRQEEERQERIRKQAELNFSKAKLPDRMQMHQEKMKQESQNNVQKSLYDQLGYSFKPKINELVTKEQFEKAQQKFNQKLNKKKSQIQVTRPRSPNFTKTSSKALEREYLNDQPPNAQMDKFKQALHKSIAKQATQTDKVVENPSSTNSMNLAMQRRREELEAKRKAEEAKKKEDEERLHRQNRLKGTVQAALKDRVTNDNDKIQELKDKRAKEARDQKKEAQQKAREREEKIRGMPLLIDRLHSGKGNSNLAKIKATKEFLEILKKNGVDPKEHLSEEQKDLLAEEEYMQKMKKELKPILQQGQQTLLKSQPKKLLLRDFIHDRLYAQPGGYFTKDAHQVGRLREAIKFSKLRGYYDFRKEMERLYPENQWVTPCELFKPYYGYTVANYMLNQLEDRKQRTLRVVEIGPGTGSMADSVLDFFKNYNLDLYRECEYIFVEISPQLAAECEKLMMQNHRDLWNRNRIKIFNGSILDFQRKISPGILCFVIGMEVLDNMPHDRFYTNKEGTKLTHQIQVNIDYDETGKEILSDQQVEVSQVNDELSKLFVELYQTMPTRDHITASKILKQEGLFKRIQETFRIARHKESITNNVFAPTQALRMIKHINHYIPDHCLMLADFDSFLMPRKSINGTNAPLVTNKLKDPTQWETYDTYLIPRGEADICFPVDFNFLKHAYQKITGLQAEIYKTSEFVDLFALQSWCTTQNNFNPMKEEYFNTSFLVSNRRSR</sequence>
<dbReference type="Pfam" id="PF10595">
    <property type="entry name" value="FAM161A_B"/>
    <property type="match status" value="1"/>
</dbReference>
<comment type="catalytic activity">
    <reaction evidence="7">
        <text>L-arginyl-[protein] + 2 S-adenosyl-L-methionine = N(omega),N(omega)'-dimethyl-L-arginyl-[protein] + 2 S-adenosyl-L-homocysteine + 2 H(+)</text>
        <dbReference type="Rhea" id="RHEA:48108"/>
        <dbReference type="Rhea" id="RHEA-COMP:10532"/>
        <dbReference type="Rhea" id="RHEA-COMP:11992"/>
        <dbReference type="ChEBI" id="CHEBI:15378"/>
        <dbReference type="ChEBI" id="CHEBI:29965"/>
        <dbReference type="ChEBI" id="CHEBI:57856"/>
        <dbReference type="ChEBI" id="CHEBI:59789"/>
        <dbReference type="ChEBI" id="CHEBI:88221"/>
        <dbReference type="EC" id="2.1.1.320"/>
    </reaction>
</comment>
<feature type="coiled-coil region" evidence="8">
    <location>
        <begin position="137"/>
        <end position="164"/>
    </location>
</feature>
<feature type="region of interest" description="Disordered" evidence="9">
    <location>
        <begin position="268"/>
        <end position="387"/>
    </location>
</feature>
<keyword evidence="5" id="KW-0808">Transferase</keyword>
<dbReference type="OrthoDB" id="17415at2759"/>
<evidence type="ECO:0000256" key="4">
    <source>
        <dbReference type="ARBA" id="ARBA00022603"/>
    </source>
</evidence>
<keyword evidence="4" id="KW-0489">Methyltransferase</keyword>
<dbReference type="InterPro" id="IPR019579">
    <property type="entry name" value="FAM161A/B"/>
</dbReference>
<feature type="region of interest" description="Disordered" evidence="9">
    <location>
        <begin position="609"/>
        <end position="629"/>
    </location>
</feature>
<keyword evidence="6" id="KW-0496">Mitochondrion</keyword>
<feature type="compositionally biased region" description="Polar residues" evidence="9">
    <location>
        <begin position="1410"/>
        <end position="1425"/>
    </location>
</feature>
<feature type="compositionally biased region" description="Polar residues" evidence="9">
    <location>
        <begin position="615"/>
        <end position="624"/>
    </location>
</feature>
<feature type="region of interest" description="Disordered" evidence="9">
    <location>
        <begin position="1454"/>
        <end position="1553"/>
    </location>
</feature>
<feature type="compositionally biased region" description="Acidic residues" evidence="9">
    <location>
        <begin position="1094"/>
        <end position="1115"/>
    </location>
</feature>
<evidence type="ECO:0000256" key="3">
    <source>
        <dbReference type="ARBA" id="ARBA00011935"/>
    </source>
</evidence>
<evidence type="ECO:0000256" key="5">
    <source>
        <dbReference type="ARBA" id="ARBA00022679"/>
    </source>
</evidence>
<feature type="compositionally biased region" description="Basic and acidic residues" evidence="9">
    <location>
        <begin position="1125"/>
        <end position="1135"/>
    </location>
</feature>
<dbReference type="GO" id="GO:0032259">
    <property type="term" value="P:methylation"/>
    <property type="evidence" value="ECO:0007669"/>
    <property type="project" value="UniProtKB-KW"/>
</dbReference>
<protein>
    <recommendedName>
        <fullName evidence="3">type II protein arginine methyltransferase</fullName>
        <ecNumber evidence="3">2.1.1.320</ecNumber>
    </recommendedName>
</protein>
<keyword evidence="11" id="KW-1185">Reference proteome</keyword>
<dbReference type="PANTHER" id="PTHR12049:SF5">
    <property type="entry name" value="PROTEIN ARGININE METHYLTRANSFERASE NDUFAF7 HOMOLOG, MITOCHONDRIAL"/>
    <property type="match status" value="1"/>
</dbReference>
<evidence type="ECO:0000256" key="2">
    <source>
        <dbReference type="ARBA" id="ARBA00005891"/>
    </source>
</evidence>
<feature type="compositionally biased region" description="Basic and acidic residues" evidence="9">
    <location>
        <begin position="1155"/>
        <end position="1165"/>
    </location>
</feature>
<comment type="subcellular location">
    <subcellularLocation>
        <location evidence="1">Mitochondrion</location>
    </subcellularLocation>
</comment>
<dbReference type="Pfam" id="PF02636">
    <property type="entry name" value="Methyltransf_28"/>
    <property type="match status" value="1"/>
</dbReference>
<accession>A0A078AWF5</accession>
<feature type="region of interest" description="Disordered" evidence="9">
    <location>
        <begin position="1062"/>
        <end position="1189"/>
    </location>
</feature>
<dbReference type="PANTHER" id="PTHR12049">
    <property type="entry name" value="PROTEIN ARGININE METHYLTRANSFERASE NDUFAF7, MITOCHONDRIAL"/>
    <property type="match status" value="1"/>
</dbReference>
<comment type="similarity">
    <text evidence="2">Belongs to the NDUFAF7 family.</text>
</comment>
<feature type="compositionally biased region" description="Basic and acidic residues" evidence="9">
    <location>
        <begin position="314"/>
        <end position="327"/>
    </location>
</feature>
<feature type="region of interest" description="Disordered" evidence="9">
    <location>
        <begin position="1400"/>
        <end position="1425"/>
    </location>
</feature>
<dbReference type="InterPro" id="IPR038375">
    <property type="entry name" value="NDUFAF7_sf"/>
</dbReference>
<feature type="compositionally biased region" description="Basic and acidic residues" evidence="9">
    <location>
        <begin position="1516"/>
        <end position="1553"/>
    </location>
</feature>
<dbReference type="EC" id="2.1.1.320" evidence="3"/>
<evidence type="ECO:0000256" key="7">
    <source>
        <dbReference type="ARBA" id="ARBA00048612"/>
    </source>
</evidence>
<dbReference type="Proteomes" id="UP000039865">
    <property type="component" value="Unassembled WGS sequence"/>
</dbReference>
<feature type="coiled-coil region" evidence="8">
    <location>
        <begin position="998"/>
        <end position="1054"/>
    </location>
</feature>
<feature type="compositionally biased region" description="Polar residues" evidence="9">
    <location>
        <begin position="1455"/>
        <end position="1475"/>
    </location>
</feature>
<evidence type="ECO:0000313" key="11">
    <source>
        <dbReference type="Proteomes" id="UP000039865"/>
    </source>
</evidence>
<evidence type="ECO:0000256" key="9">
    <source>
        <dbReference type="SAM" id="MobiDB-lite"/>
    </source>
</evidence>
<feature type="compositionally biased region" description="Polar residues" evidence="9">
    <location>
        <begin position="1166"/>
        <end position="1176"/>
    </location>
</feature>
<gene>
    <name evidence="10" type="primary">Contig8734.g9327</name>
    <name evidence="10" type="ORF">STYLEM_15579</name>
</gene>
<dbReference type="InParanoid" id="A0A078AWF5"/>
<dbReference type="GO" id="GO:0035243">
    <property type="term" value="F:protein-arginine omega-N symmetric methyltransferase activity"/>
    <property type="evidence" value="ECO:0007669"/>
    <property type="project" value="UniProtKB-EC"/>
</dbReference>
<dbReference type="InterPro" id="IPR029063">
    <property type="entry name" value="SAM-dependent_MTases_sf"/>
</dbReference>
<evidence type="ECO:0000313" key="10">
    <source>
        <dbReference type="EMBL" id="CDW86484.1"/>
    </source>
</evidence>
<evidence type="ECO:0000256" key="6">
    <source>
        <dbReference type="ARBA" id="ARBA00023128"/>
    </source>
</evidence>